<feature type="region of interest" description="Disordered" evidence="1">
    <location>
        <begin position="26"/>
        <end position="50"/>
    </location>
</feature>
<dbReference type="InterPro" id="IPR025924">
    <property type="entry name" value="YHYH_dom"/>
</dbReference>
<evidence type="ECO:0000259" key="2">
    <source>
        <dbReference type="Pfam" id="PF14240"/>
    </source>
</evidence>
<feature type="domain" description="YHYH" evidence="2">
    <location>
        <begin position="184"/>
        <end position="274"/>
    </location>
</feature>
<protein>
    <submittedName>
        <fullName evidence="3">Unannotated protein</fullName>
    </submittedName>
</protein>
<organism evidence="3">
    <name type="scientific">freshwater metagenome</name>
    <dbReference type="NCBI Taxonomy" id="449393"/>
    <lineage>
        <taxon>unclassified sequences</taxon>
        <taxon>metagenomes</taxon>
        <taxon>ecological metagenomes</taxon>
    </lineage>
</organism>
<dbReference type="PROSITE" id="PS51257">
    <property type="entry name" value="PROKAR_LIPOPROTEIN"/>
    <property type="match status" value="1"/>
</dbReference>
<gene>
    <name evidence="3" type="ORF">UFOPK3708_01367</name>
</gene>
<proteinExistence type="predicted"/>
<dbReference type="Pfam" id="PF14240">
    <property type="entry name" value="YHYH"/>
    <property type="match status" value="1"/>
</dbReference>
<dbReference type="PANTHER" id="PTHR30289">
    <property type="entry name" value="UNCHARACTERIZED PROTEIN YBCL-RELATED"/>
    <property type="match status" value="1"/>
</dbReference>
<reference evidence="3" key="1">
    <citation type="submission" date="2020-05" db="EMBL/GenBank/DDBJ databases">
        <authorList>
            <person name="Chiriac C."/>
            <person name="Salcher M."/>
            <person name="Ghai R."/>
            <person name="Kavagutti S V."/>
        </authorList>
    </citation>
    <scope>NUCLEOTIDE SEQUENCE</scope>
</reference>
<dbReference type="AlphaFoldDB" id="A0A6J7J907"/>
<sequence>MQRRHCSSVIAVLVLTVTATFALASCSSSSDSSNSDGTTTSQASSSSAANVSGDSIVNTWVGPPADTTKLPIGTSKVSLTAPSVGGLYACDAGNPNGGGAHAAGPWLDEAAGTWDLSKKISVQGEVAWPMASYSESINGSMRDISSNGLPVGEVTGTFPIASNDPAFAYDRNPNRIASSDVKVSLPVSPITAAAPNCLGKGKIGVLKNGVSLFAPLDEANRDAVAYETQDKCDGHPQQTSVYHYHDIPSCIRNAATSASTVVGYAYDGYPIVVERDEEGDLPTNADLDRCHGRTSLITLDGKVVESYHYSATYEFPYFIGCFTAKPIS</sequence>
<accession>A0A6J7J907</accession>
<evidence type="ECO:0000256" key="1">
    <source>
        <dbReference type="SAM" id="MobiDB-lite"/>
    </source>
</evidence>
<evidence type="ECO:0000313" key="3">
    <source>
        <dbReference type="EMBL" id="CAB4939596.1"/>
    </source>
</evidence>
<name>A0A6J7J907_9ZZZZ</name>
<dbReference type="PANTHER" id="PTHR30289:SF8">
    <property type="entry name" value="YHYH DOMAIN-CONTAINING PROTEIN"/>
    <property type="match status" value="1"/>
</dbReference>
<dbReference type="EMBL" id="CAFBNA010000093">
    <property type="protein sequence ID" value="CAB4939596.1"/>
    <property type="molecule type" value="Genomic_DNA"/>
</dbReference>